<dbReference type="InterPro" id="IPR009072">
    <property type="entry name" value="Histone-fold"/>
</dbReference>
<sequence length="221" mass="24948">MSDHEHDVQMDADTDMHDTFEETQEEPQEEVPPTSPPSEAMDEPVPDAPEEDAPEEKPKRKPKPSDPLAREQGKSLFPVSRVQRVLKADKDLPIVSREAVLLISLATEEFVKRISEASHRLAVREGRATVQRKDMASVCRRADEFLFLEELIPLYEPEAAGRRKPKALQPKDDDRPATMLDQFVSRPKDTEDQEAAETIGYEDDQAGMEDVLMHEDGTMTG</sequence>
<accession>A0A9P3LA12</accession>
<name>A0A9P3LA12_9APHY</name>
<dbReference type="CDD" id="cd23645">
    <property type="entry name" value="HFD_Dpb3-like"/>
    <property type="match status" value="1"/>
</dbReference>
<evidence type="ECO:0000256" key="1">
    <source>
        <dbReference type="ARBA" id="ARBA00004123"/>
    </source>
</evidence>
<dbReference type="Proteomes" id="UP000703269">
    <property type="component" value="Unassembled WGS sequence"/>
</dbReference>
<feature type="region of interest" description="Disordered" evidence="3">
    <location>
        <begin position="1"/>
        <end position="81"/>
    </location>
</feature>
<evidence type="ECO:0000313" key="6">
    <source>
        <dbReference type="Proteomes" id="UP000703269"/>
    </source>
</evidence>
<dbReference type="GO" id="GO:0046982">
    <property type="term" value="F:protein heterodimerization activity"/>
    <property type="evidence" value="ECO:0007669"/>
    <property type="project" value="InterPro"/>
</dbReference>
<keyword evidence="6" id="KW-1185">Reference proteome</keyword>
<gene>
    <name evidence="5" type="ORF">PsYK624_023720</name>
</gene>
<dbReference type="Gene3D" id="1.10.20.10">
    <property type="entry name" value="Histone, subunit A"/>
    <property type="match status" value="1"/>
</dbReference>
<dbReference type="SUPFAM" id="SSF47113">
    <property type="entry name" value="Histone-fold"/>
    <property type="match status" value="1"/>
</dbReference>
<evidence type="ECO:0000256" key="2">
    <source>
        <dbReference type="ARBA" id="ARBA00023242"/>
    </source>
</evidence>
<evidence type="ECO:0000256" key="3">
    <source>
        <dbReference type="SAM" id="MobiDB-lite"/>
    </source>
</evidence>
<feature type="compositionally biased region" description="Acidic residues" evidence="3">
    <location>
        <begin position="40"/>
        <end position="54"/>
    </location>
</feature>
<dbReference type="GO" id="GO:0006261">
    <property type="term" value="P:DNA-templated DNA replication"/>
    <property type="evidence" value="ECO:0007669"/>
    <property type="project" value="TreeGrafter"/>
</dbReference>
<dbReference type="GO" id="GO:0008623">
    <property type="term" value="C:CHRAC"/>
    <property type="evidence" value="ECO:0007669"/>
    <property type="project" value="TreeGrafter"/>
</dbReference>
<evidence type="ECO:0000313" key="5">
    <source>
        <dbReference type="EMBL" id="GJE86292.1"/>
    </source>
</evidence>
<dbReference type="OrthoDB" id="636685at2759"/>
<dbReference type="InterPro" id="IPR050568">
    <property type="entry name" value="Transcr_DNA_Rep_Reg"/>
</dbReference>
<dbReference type="AlphaFoldDB" id="A0A9P3LA12"/>
<dbReference type="InterPro" id="IPR003958">
    <property type="entry name" value="CBFA_NFYB_domain"/>
</dbReference>
<dbReference type="Pfam" id="PF00808">
    <property type="entry name" value="CBFD_NFYB_HMF"/>
    <property type="match status" value="1"/>
</dbReference>
<comment type="caution">
    <text evidence="5">The sequence shown here is derived from an EMBL/GenBank/DDBJ whole genome shotgun (WGS) entry which is preliminary data.</text>
</comment>
<dbReference type="EMBL" id="BPQB01000003">
    <property type="protein sequence ID" value="GJE86292.1"/>
    <property type="molecule type" value="Genomic_DNA"/>
</dbReference>
<reference evidence="5 6" key="1">
    <citation type="submission" date="2021-08" db="EMBL/GenBank/DDBJ databases">
        <title>Draft Genome Sequence of Phanerochaete sordida strain YK-624.</title>
        <authorList>
            <person name="Mori T."/>
            <person name="Dohra H."/>
            <person name="Suzuki T."/>
            <person name="Kawagishi H."/>
            <person name="Hirai H."/>
        </authorList>
    </citation>
    <scope>NUCLEOTIDE SEQUENCE [LARGE SCALE GENOMIC DNA]</scope>
    <source>
        <strain evidence="5 6">YK-624</strain>
    </source>
</reference>
<proteinExistence type="predicted"/>
<keyword evidence="2" id="KW-0539">Nucleus</keyword>
<organism evidence="5 6">
    <name type="scientific">Phanerochaete sordida</name>
    <dbReference type="NCBI Taxonomy" id="48140"/>
    <lineage>
        <taxon>Eukaryota</taxon>
        <taxon>Fungi</taxon>
        <taxon>Dikarya</taxon>
        <taxon>Basidiomycota</taxon>
        <taxon>Agaricomycotina</taxon>
        <taxon>Agaricomycetes</taxon>
        <taxon>Polyporales</taxon>
        <taxon>Phanerochaetaceae</taxon>
        <taxon>Phanerochaete</taxon>
    </lineage>
</organism>
<feature type="domain" description="Transcription factor CBF/NF-Y/archaeal histone" evidence="4">
    <location>
        <begin position="77"/>
        <end position="137"/>
    </location>
</feature>
<feature type="region of interest" description="Disordered" evidence="3">
    <location>
        <begin position="160"/>
        <end position="208"/>
    </location>
</feature>
<feature type="compositionally biased region" description="Acidic residues" evidence="3">
    <location>
        <begin position="191"/>
        <end position="207"/>
    </location>
</feature>
<evidence type="ECO:0000259" key="4">
    <source>
        <dbReference type="Pfam" id="PF00808"/>
    </source>
</evidence>
<dbReference type="PANTHER" id="PTHR10252">
    <property type="entry name" value="HISTONE-LIKE TRANSCRIPTION FACTOR CCAAT-RELATED"/>
    <property type="match status" value="1"/>
</dbReference>
<dbReference type="PANTHER" id="PTHR10252:SF54">
    <property type="entry name" value="CHROMATIN ACCESSIBILITY COMPLEX PROTEIN 1"/>
    <property type="match status" value="1"/>
</dbReference>
<protein>
    <submittedName>
        <fullName evidence="5">Histone-fold-containing protein</fullName>
    </submittedName>
</protein>
<feature type="compositionally biased region" description="Basic and acidic residues" evidence="3">
    <location>
        <begin position="1"/>
        <end position="20"/>
    </location>
</feature>
<comment type="subcellular location">
    <subcellularLocation>
        <location evidence="1">Nucleus</location>
    </subcellularLocation>
</comment>